<proteinExistence type="predicted"/>
<dbReference type="Proteomes" id="UP000501240">
    <property type="component" value="Chromosome"/>
</dbReference>
<keyword evidence="3" id="KW-1185">Reference proteome</keyword>
<feature type="region of interest" description="Disordered" evidence="1">
    <location>
        <begin position="1"/>
        <end position="26"/>
    </location>
</feature>
<sequence>MAEAIDLNALEQHPPAVRQRGAATGQRMARQVGGPVAPVTTKAVRVAIPLATAVAAR</sequence>
<organism evidence="2 3">
    <name type="scientific">Actinomadura verrucosospora</name>
    <dbReference type="NCBI Taxonomy" id="46165"/>
    <lineage>
        <taxon>Bacteria</taxon>
        <taxon>Bacillati</taxon>
        <taxon>Actinomycetota</taxon>
        <taxon>Actinomycetes</taxon>
        <taxon>Streptosporangiales</taxon>
        <taxon>Thermomonosporaceae</taxon>
        <taxon>Actinomadura</taxon>
    </lineage>
</organism>
<evidence type="ECO:0000313" key="3">
    <source>
        <dbReference type="Proteomes" id="UP000501240"/>
    </source>
</evidence>
<evidence type="ECO:0000256" key="1">
    <source>
        <dbReference type="SAM" id="MobiDB-lite"/>
    </source>
</evidence>
<reference evidence="2 3" key="1">
    <citation type="submission" date="2020-05" db="EMBL/GenBank/DDBJ databases">
        <title>Actinomadura verrucosospora NRRL-B18236 (PFL_A860) Genome sequencing and assembly.</title>
        <authorList>
            <person name="Samborskyy M."/>
        </authorList>
    </citation>
    <scope>NUCLEOTIDE SEQUENCE [LARGE SCALE GENOMIC DNA]</scope>
    <source>
        <strain evidence="2 3">NRRL:B18236</strain>
    </source>
</reference>
<evidence type="ECO:0000313" key="2">
    <source>
        <dbReference type="EMBL" id="QKG25166.1"/>
    </source>
</evidence>
<dbReference type="EMBL" id="CP053892">
    <property type="protein sequence ID" value="QKG25166.1"/>
    <property type="molecule type" value="Genomic_DNA"/>
</dbReference>
<name>A0A7D4A0H4_ACTVE</name>
<protein>
    <submittedName>
        <fullName evidence="2">Uncharacterized protein</fullName>
    </submittedName>
</protein>
<gene>
    <name evidence="2" type="ORF">ACTIVE_6817</name>
</gene>
<accession>A0A7D4A0H4</accession>
<dbReference type="AlphaFoldDB" id="A0A7D4A0H4"/>